<dbReference type="Proteomes" id="UP001596378">
    <property type="component" value="Unassembled WGS sequence"/>
</dbReference>
<evidence type="ECO:0000256" key="1">
    <source>
        <dbReference type="ARBA" id="ARBA00004141"/>
    </source>
</evidence>
<feature type="transmembrane region" description="Helical" evidence="5">
    <location>
        <begin position="92"/>
        <end position="112"/>
    </location>
</feature>
<feature type="transmembrane region" description="Helical" evidence="5">
    <location>
        <begin position="60"/>
        <end position="80"/>
    </location>
</feature>
<comment type="subcellular location">
    <subcellularLocation>
        <location evidence="1">Membrane</location>
        <topology evidence="1">Multi-pass membrane protein</topology>
    </subcellularLocation>
</comment>
<evidence type="ECO:0000256" key="5">
    <source>
        <dbReference type="SAM" id="Phobius"/>
    </source>
</evidence>
<keyword evidence="4 5" id="KW-0472">Membrane</keyword>
<protein>
    <submittedName>
        <fullName evidence="6">DoxX family protein</fullName>
    </submittedName>
</protein>
<evidence type="ECO:0000256" key="4">
    <source>
        <dbReference type="ARBA" id="ARBA00023136"/>
    </source>
</evidence>
<evidence type="ECO:0000256" key="3">
    <source>
        <dbReference type="ARBA" id="ARBA00022989"/>
    </source>
</evidence>
<dbReference type="EMBL" id="JBHTAI010000026">
    <property type="protein sequence ID" value="MFC7152836.1"/>
    <property type="molecule type" value="Genomic_DNA"/>
</dbReference>
<dbReference type="InterPro" id="IPR032808">
    <property type="entry name" value="DoxX"/>
</dbReference>
<dbReference type="RefSeq" id="WP_378050972.1">
    <property type="nucleotide sequence ID" value="NZ_JBHMDN010000031.1"/>
</dbReference>
<keyword evidence="7" id="KW-1185">Reference proteome</keyword>
<evidence type="ECO:0000313" key="6">
    <source>
        <dbReference type="EMBL" id="MFC7152836.1"/>
    </source>
</evidence>
<evidence type="ECO:0000313" key="7">
    <source>
        <dbReference type="Proteomes" id="UP001596378"/>
    </source>
</evidence>
<evidence type="ECO:0000256" key="2">
    <source>
        <dbReference type="ARBA" id="ARBA00022692"/>
    </source>
</evidence>
<name>A0ABW2FLA0_9BACL</name>
<proteinExistence type="predicted"/>
<keyword evidence="3 5" id="KW-1133">Transmembrane helix</keyword>
<dbReference type="Pfam" id="PF13564">
    <property type="entry name" value="DoxX_2"/>
    <property type="match status" value="1"/>
</dbReference>
<sequence length="115" mass="12468">MNVFLWIVQILLAAMFLMAGGQKVFKKPKEDEPNSSGMRLIGFAELLGAVGLILPGALNIAPILTGIAAIGIAFIMLFAAIFHSRRKETQGVVLTVVLLIIALFVIIGRFMLEPF</sequence>
<keyword evidence="2 5" id="KW-0812">Transmembrane</keyword>
<gene>
    <name evidence="6" type="ORF">ACFQMJ_30225</name>
</gene>
<feature type="transmembrane region" description="Helical" evidence="5">
    <location>
        <begin position="6"/>
        <end position="25"/>
    </location>
</feature>
<reference evidence="7" key="1">
    <citation type="journal article" date="2019" name="Int. J. Syst. Evol. Microbiol.">
        <title>The Global Catalogue of Microorganisms (GCM) 10K type strain sequencing project: providing services to taxonomists for standard genome sequencing and annotation.</title>
        <authorList>
            <consortium name="The Broad Institute Genomics Platform"/>
            <consortium name="The Broad Institute Genome Sequencing Center for Infectious Disease"/>
            <person name="Wu L."/>
            <person name="Ma J."/>
        </authorList>
    </citation>
    <scope>NUCLEOTIDE SEQUENCE [LARGE SCALE GENOMIC DNA]</scope>
    <source>
        <strain evidence="7">KCTC 12907</strain>
    </source>
</reference>
<organism evidence="6 7">
    <name type="scientific">Cohnella cellulosilytica</name>
    <dbReference type="NCBI Taxonomy" id="986710"/>
    <lineage>
        <taxon>Bacteria</taxon>
        <taxon>Bacillati</taxon>
        <taxon>Bacillota</taxon>
        <taxon>Bacilli</taxon>
        <taxon>Bacillales</taxon>
        <taxon>Paenibacillaceae</taxon>
        <taxon>Cohnella</taxon>
    </lineage>
</organism>
<comment type="caution">
    <text evidence="6">The sequence shown here is derived from an EMBL/GenBank/DDBJ whole genome shotgun (WGS) entry which is preliminary data.</text>
</comment>
<accession>A0ABW2FLA0</accession>